<evidence type="ECO:0000256" key="1">
    <source>
        <dbReference type="SAM" id="SignalP"/>
    </source>
</evidence>
<accession>A0A5N6Q0N1</accession>
<organism evidence="2 3">
    <name type="scientific">Mikania micrantha</name>
    <name type="common">bitter vine</name>
    <dbReference type="NCBI Taxonomy" id="192012"/>
    <lineage>
        <taxon>Eukaryota</taxon>
        <taxon>Viridiplantae</taxon>
        <taxon>Streptophyta</taxon>
        <taxon>Embryophyta</taxon>
        <taxon>Tracheophyta</taxon>
        <taxon>Spermatophyta</taxon>
        <taxon>Magnoliopsida</taxon>
        <taxon>eudicotyledons</taxon>
        <taxon>Gunneridae</taxon>
        <taxon>Pentapetalae</taxon>
        <taxon>asterids</taxon>
        <taxon>campanulids</taxon>
        <taxon>Asterales</taxon>
        <taxon>Asteraceae</taxon>
        <taxon>Asteroideae</taxon>
        <taxon>Heliantheae alliance</taxon>
        <taxon>Eupatorieae</taxon>
        <taxon>Mikania</taxon>
    </lineage>
</organism>
<comment type="caution">
    <text evidence="2">The sequence shown here is derived from an EMBL/GenBank/DDBJ whole genome shotgun (WGS) entry which is preliminary data.</text>
</comment>
<evidence type="ECO:0000313" key="2">
    <source>
        <dbReference type="EMBL" id="KAD7477933.1"/>
    </source>
</evidence>
<dbReference type="AlphaFoldDB" id="A0A5N6Q0N1"/>
<name>A0A5N6Q0N1_9ASTR</name>
<feature type="signal peptide" evidence="1">
    <location>
        <begin position="1"/>
        <end position="15"/>
    </location>
</feature>
<keyword evidence="3" id="KW-1185">Reference proteome</keyword>
<dbReference type="Proteomes" id="UP000326396">
    <property type="component" value="Linkage Group LG1"/>
</dbReference>
<dbReference type="EMBL" id="SZYD01000001">
    <property type="protein sequence ID" value="KAD7477933.1"/>
    <property type="molecule type" value="Genomic_DNA"/>
</dbReference>
<keyword evidence="1" id="KW-0732">Signal</keyword>
<sequence>MLLFIVKICSTVIMAQNFEASADHRHHLFIMSSESHHILQSTVGALQDVVGLERIGLSGELPQLVKAHPSNVEVMGSNLVGSNLMDIQVKEQIRALIPGSNLMGFPRIWGHTCLRSEIEESILAINRQDN</sequence>
<reference evidence="2 3" key="1">
    <citation type="submission" date="2019-05" db="EMBL/GenBank/DDBJ databases">
        <title>Mikania micrantha, genome provides insights into the molecular mechanism of rapid growth.</title>
        <authorList>
            <person name="Liu B."/>
        </authorList>
    </citation>
    <scope>NUCLEOTIDE SEQUENCE [LARGE SCALE GENOMIC DNA]</scope>
    <source>
        <strain evidence="2">NLD-2019</strain>
        <tissue evidence="2">Leaf</tissue>
    </source>
</reference>
<protein>
    <submittedName>
        <fullName evidence="2">Uncharacterized protein</fullName>
    </submittedName>
</protein>
<proteinExistence type="predicted"/>
<gene>
    <name evidence="2" type="ORF">E3N88_01069</name>
</gene>
<evidence type="ECO:0000313" key="3">
    <source>
        <dbReference type="Proteomes" id="UP000326396"/>
    </source>
</evidence>
<feature type="chain" id="PRO_5024460016" evidence="1">
    <location>
        <begin position="16"/>
        <end position="130"/>
    </location>
</feature>